<gene>
    <name evidence="2" type="ORF">CSLFYP84_02200</name>
</gene>
<reference evidence="2" key="1">
    <citation type="submission" date="2019-11" db="EMBL/GenBank/DDBJ databases">
        <authorList>
            <person name="Feng L."/>
        </authorList>
    </citation>
    <scope>NUCLEOTIDE SEQUENCE</scope>
    <source>
        <strain evidence="2">CsymbiosumLFYP84</strain>
    </source>
</reference>
<keyword evidence="1" id="KW-0812">Transmembrane</keyword>
<dbReference type="RefSeq" id="WP_227072638.1">
    <property type="nucleotide sequence ID" value="NZ_CACRUA010000026.1"/>
</dbReference>
<keyword evidence="1" id="KW-1133">Transmembrane helix</keyword>
<sequence length="261" mass="28439">MALIKCPECGKEISNKAKACPSCGCPLELPKESTTIAAHSSVAPPKRKKKHGCLITFIVLLVVSAFFGINAAKDQNNNAAVPAEYKDSGISELGISAAADALNKCEIESVKSVTHDELLDNAYLDGEKGYRVASGSLNNIILYMNPDDSVHYIKYADNVLFEDGEVKASIKDFTFTSNEIAQLQTACQSTVKEILKSPSSAKFPNVNEWAFQKKDGEILIQSYVDSENSFGANLRSKFQFTINASDNTVKSFIFDGEEMLN</sequence>
<dbReference type="AlphaFoldDB" id="A0A6N3ER02"/>
<keyword evidence="1" id="KW-0472">Membrane</keyword>
<dbReference type="EMBL" id="CACRUA010000026">
    <property type="protein sequence ID" value="VYU42565.1"/>
    <property type="molecule type" value="Genomic_DNA"/>
</dbReference>
<evidence type="ECO:0008006" key="3">
    <source>
        <dbReference type="Google" id="ProtNLM"/>
    </source>
</evidence>
<feature type="transmembrane region" description="Helical" evidence="1">
    <location>
        <begin position="53"/>
        <end position="72"/>
    </location>
</feature>
<accession>A0A6N3ER02</accession>
<protein>
    <recommendedName>
        <fullName evidence="3">Zinc ribbon domain-containing protein</fullName>
    </recommendedName>
</protein>
<proteinExistence type="predicted"/>
<evidence type="ECO:0000313" key="2">
    <source>
        <dbReference type="EMBL" id="VYU42565.1"/>
    </source>
</evidence>
<organism evidence="2">
    <name type="scientific">Clostridium symbiosum</name>
    <name type="common">Bacteroides symbiosus</name>
    <dbReference type="NCBI Taxonomy" id="1512"/>
    <lineage>
        <taxon>Bacteria</taxon>
        <taxon>Bacillati</taxon>
        <taxon>Bacillota</taxon>
        <taxon>Clostridia</taxon>
        <taxon>Lachnospirales</taxon>
        <taxon>Lachnospiraceae</taxon>
        <taxon>Otoolea</taxon>
    </lineage>
</organism>
<name>A0A6N3ER02_CLOSY</name>
<evidence type="ECO:0000256" key="1">
    <source>
        <dbReference type="SAM" id="Phobius"/>
    </source>
</evidence>